<dbReference type="PROSITE" id="PS01116">
    <property type="entry name" value="XANTH_URACIL_PERMASE"/>
    <property type="match status" value="1"/>
</dbReference>
<feature type="transmembrane region" description="Helical" evidence="9">
    <location>
        <begin position="59"/>
        <end position="81"/>
    </location>
</feature>
<dbReference type="Pfam" id="PF00860">
    <property type="entry name" value="Xan_ur_permease"/>
    <property type="match status" value="1"/>
</dbReference>
<keyword evidence="6 9" id="KW-1133">Transmembrane helix</keyword>
<comment type="similarity">
    <text evidence="2">Belongs to the nucleobase:cation symporter-2 (NCS2) (TC 2.A.40) family.</text>
</comment>
<dbReference type="InterPro" id="IPR017588">
    <property type="entry name" value="UacT-like"/>
</dbReference>
<evidence type="ECO:0000256" key="1">
    <source>
        <dbReference type="ARBA" id="ARBA00004651"/>
    </source>
</evidence>
<keyword evidence="7 9" id="KW-0472">Membrane</keyword>
<dbReference type="PANTHER" id="PTHR42810:SF4">
    <property type="entry name" value="URIC ACID TRANSPORTER UACT"/>
    <property type="match status" value="1"/>
</dbReference>
<comment type="caution">
    <text evidence="10">The sequence shown here is derived from an EMBL/GenBank/DDBJ whole genome shotgun (WGS) entry which is preliminary data.</text>
</comment>
<gene>
    <name evidence="10" type="primary">pbuX</name>
    <name evidence="10" type="ORF">EDWATA_02538</name>
</gene>
<feature type="transmembrane region" description="Helical" evidence="9">
    <location>
        <begin position="122"/>
        <end position="141"/>
    </location>
</feature>
<feature type="transmembrane region" description="Helical" evidence="9">
    <location>
        <begin position="454"/>
        <end position="474"/>
    </location>
</feature>
<feature type="transmembrane region" description="Helical" evidence="9">
    <location>
        <begin position="174"/>
        <end position="196"/>
    </location>
</feature>
<evidence type="ECO:0000256" key="2">
    <source>
        <dbReference type="ARBA" id="ARBA00008821"/>
    </source>
</evidence>
<feature type="transmembrane region" description="Helical" evidence="9">
    <location>
        <begin position="93"/>
        <end position="115"/>
    </location>
</feature>
<feature type="transmembrane region" description="Helical" evidence="9">
    <location>
        <begin position="389"/>
        <end position="410"/>
    </location>
</feature>
<reference evidence="10 11" key="1">
    <citation type="submission" date="2010-02" db="EMBL/GenBank/DDBJ databases">
        <authorList>
            <person name="Weinstock G."/>
            <person name="Sodergren E."/>
            <person name="Clifton S."/>
            <person name="Fulton L."/>
            <person name="Fulton B."/>
            <person name="Courtney L."/>
            <person name="Fronick C."/>
            <person name="Harrison M."/>
            <person name="Strong C."/>
            <person name="Farmer C."/>
            <person name="Delahaunty K."/>
            <person name="Markovic C."/>
            <person name="Hall O."/>
            <person name="Minx P."/>
            <person name="Tomlinson C."/>
            <person name="Mitreva M."/>
            <person name="Nelson J."/>
            <person name="Hou S."/>
            <person name="Wollam A."/>
            <person name="Pepin K.H."/>
            <person name="Johnson M."/>
            <person name="Bhonagiri V."/>
            <person name="Zhang X."/>
            <person name="Suruliraj S."/>
            <person name="Warren W."/>
            <person name="Chinwalla A."/>
            <person name="Mardis E.R."/>
            <person name="Wilson R.K."/>
        </authorList>
    </citation>
    <scope>NUCLEOTIDE SEQUENCE [LARGE SCALE GENOMIC DNA]</scope>
    <source>
        <strain evidence="10 11">ATCC 23685</strain>
    </source>
</reference>
<feature type="transmembrane region" description="Helical" evidence="9">
    <location>
        <begin position="208"/>
        <end position="227"/>
    </location>
</feature>
<dbReference type="NCBIfam" id="NF037981">
    <property type="entry name" value="NCS2_1"/>
    <property type="match status" value="1"/>
</dbReference>
<feature type="region of interest" description="Disordered" evidence="8">
    <location>
        <begin position="23"/>
        <end position="46"/>
    </location>
</feature>
<dbReference type="PANTHER" id="PTHR42810">
    <property type="entry name" value="PURINE PERMEASE C1399.01C-RELATED"/>
    <property type="match status" value="1"/>
</dbReference>
<feature type="transmembrane region" description="Helical" evidence="9">
    <location>
        <begin position="147"/>
        <end position="167"/>
    </location>
</feature>
<sequence>MIDAPDESGEAYASRIVAGGRRRRAVRSDESMSVMKNPPAASESQPVDEVERKLPIVQLFTLGLQHVLVMYAGAVAVPLVIGGSLGLPKEQIAFLISSDLFCCGVVTLLQCLGIGRFAGIRLPVIMSVTFAAVTPLLAIGADPTIGLTGIFGATIASGILATLMVPLVGRLMPLFPNVVTGVVITSIGISIMQVGIDWAAGGKGNPNYGSPLYLGTSLLVLVFILLVTRYAKGFLGNISVLLGIVFGFVLALGMGEVNFSGLADASWFAPIHPFAFGFPTFEPVSIITLTVVMLITFIESMGMFLALGDIVGRPAKQHDIVRGLRVDGIGTIIGGMFNSFPHTSFSQNVGLVSVTGVASRWVCVMSGVILLMFGLIPKMAVVVASVPQFVLGGAGIVMFGMVLATGIRILSRTDFSHNRFNLYIVAISLGVGMIPTVSQHFFSQLPSALQPLLHSGILLASVSAVALNLFFNGYQHDERVVKMRAERRAAKQESPSEAS</sequence>
<comment type="subcellular location">
    <subcellularLocation>
        <location evidence="1">Cell membrane</location>
        <topology evidence="1">Multi-pass membrane protein</topology>
    </subcellularLocation>
</comment>
<evidence type="ECO:0000313" key="11">
    <source>
        <dbReference type="Proteomes" id="UP000003692"/>
    </source>
</evidence>
<dbReference type="InterPro" id="IPR006042">
    <property type="entry name" value="Xan_ur_permease"/>
</dbReference>
<protein>
    <submittedName>
        <fullName evidence="10">Xanthine permease</fullName>
    </submittedName>
</protein>
<dbReference type="NCBIfam" id="TIGR03173">
    <property type="entry name" value="pbuX"/>
    <property type="match status" value="1"/>
</dbReference>
<evidence type="ECO:0000256" key="4">
    <source>
        <dbReference type="ARBA" id="ARBA00022475"/>
    </source>
</evidence>
<keyword evidence="5 9" id="KW-0812">Transmembrane</keyword>
<feature type="transmembrane region" description="Helical" evidence="9">
    <location>
        <begin position="361"/>
        <end position="383"/>
    </location>
</feature>
<feature type="transmembrane region" description="Helical" evidence="9">
    <location>
        <begin position="234"/>
        <end position="254"/>
    </location>
</feature>
<dbReference type="InterPro" id="IPR006043">
    <property type="entry name" value="NCS2"/>
</dbReference>
<keyword evidence="4" id="KW-1003">Cell membrane</keyword>
<dbReference type="NCBIfam" id="TIGR00801">
    <property type="entry name" value="ncs2"/>
    <property type="match status" value="1"/>
</dbReference>
<dbReference type="GO" id="GO:0005886">
    <property type="term" value="C:plasma membrane"/>
    <property type="evidence" value="ECO:0007669"/>
    <property type="project" value="UniProtKB-SubCell"/>
</dbReference>
<name>D4F704_EDWTA</name>
<evidence type="ECO:0000313" key="10">
    <source>
        <dbReference type="EMBL" id="EFE22448.1"/>
    </source>
</evidence>
<dbReference type="AlphaFoldDB" id="D4F704"/>
<evidence type="ECO:0000256" key="5">
    <source>
        <dbReference type="ARBA" id="ARBA00022692"/>
    </source>
</evidence>
<proteinExistence type="inferred from homology"/>
<dbReference type="Proteomes" id="UP000003692">
    <property type="component" value="Unassembled WGS sequence"/>
</dbReference>
<evidence type="ECO:0000256" key="8">
    <source>
        <dbReference type="SAM" id="MobiDB-lite"/>
    </source>
</evidence>
<organism evidence="10 11">
    <name type="scientific">Edwardsiella tarda ATCC 23685</name>
    <dbReference type="NCBI Taxonomy" id="500638"/>
    <lineage>
        <taxon>Bacteria</taxon>
        <taxon>Pseudomonadati</taxon>
        <taxon>Pseudomonadota</taxon>
        <taxon>Gammaproteobacteria</taxon>
        <taxon>Enterobacterales</taxon>
        <taxon>Hafniaceae</taxon>
        <taxon>Edwardsiella</taxon>
    </lineage>
</organism>
<evidence type="ECO:0000256" key="3">
    <source>
        <dbReference type="ARBA" id="ARBA00022448"/>
    </source>
</evidence>
<evidence type="ECO:0000256" key="9">
    <source>
        <dbReference type="SAM" id="Phobius"/>
    </source>
</evidence>
<dbReference type="GO" id="GO:0042907">
    <property type="term" value="F:xanthine transmembrane transporter activity"/>
    <property type="evidence" value="ECO:0007669"/>
    <property type="project" value="TreeGrafter"/>
</dbReference>
<feature type="transmembrane region" description="Helical" evidence="9">
    <location>
        <begin position="422"/>
        <end position="442"/>
    </location>
</feature>
<evidence type="ECO:0000256" key="7">
    <source>
        <dbReference type="ARBA" id="ARBA00023136"/>
    </source>
</evidence>
<evidence type="ECO:0000256" key="6">
    <source>
        <dbReference type="ARBA" id="ARBA00022989"/>
    </source>
</evidence>
<dbReference type="EMBL" id="ADGK01000219">
    <property type="protein sequence ID" value="EFE22448.1"/>
    <property type="molecule type" value="Genomic_DNA"/>
</dbReference>
<feature type="transmembrane region" description="Helical" evidence="9">
    <location>
        <begin position="286"/>
        <end position="307"/>
    </location>
</feature>
<keyword evidence="3" id="KW-0813">Transport</keyword>
<accession>D4F704</accession>
<dbReference type="HOGENOM" id="CLU_017959_8_2_6"/>